<proteinExistence type="predicted"/>
<dbReference type="AlphaFoldDB" id="A0A1V4I9H5"/>
<dbReference type="STRING" id="29349.CLOTH_06690"/>
<reference evidence="1 2" key="1">
    <citation type="submission" date="2017-03" db="EMBL/GenBank/DDBJ databases">
        <title>Genome sequence of Clostridium thermoalcaliphilum DSM 7309.</title>
        <authorList>
            <person name="Poehlein A."/>
            <person name="Daniel R."/>
        </authorList>
    </citation>
    <scope>NUCLEOTIDE SEQUENCE [LARGE SCALE GENOMIC DNA]</scope>
    <source>
        <strain evidence="1 2">DSM 7309</strain>
    </source>
</reference>
<evidence type="ECO:0000313" key="2">
    <source>
        <dbReference type="Proteomes" id="UP000190140"/>
    </source>
</evidence>
<protein>
    <submittedName>
        <fullName evidence="1">Uncharacterized protein</fullName>
    </submittedName>
</protein>
<organism evidence="1 2">
    <name type="scientific">Alkalithermobacter paradoxus</name>
    <dbReference type="NCBI Taxonomy" id="29349"/>
    <lineage>
        <taxon>Bacteria</taxon>
        <taxon>Bacillati</taxon>
        <taxon>Bacillota</taxon>
        <taxon>Clostridia</taxon>
        <taxon>Peptostreptococcales</taxon>
        <taxon>Tepidibacteraceae</taxon>
        <taxon>Alkalithermobacter</taxon>
    </lineage>
</organism>
<dbReference type="Proteomes" id="UP000190140">
    <property type="component" value="Unassembled WGS sequence"/>
</dbReference>
<evidence type="ECO:0000313" key="1">
    <source>
        <dbReference type="EMBL" id="OPJ56265.1"/>
    </source>
</evidence>
<comment type="caution">
    <text evidence="1">The sequence shown here is derived from an EMBL/GenBank/DDBJ whole genome shotgun (WGS) entry which is preliminary data.</text>
</comment>
<name>A0A1V4I9H5_9FIRM</name>
<dbReference type="EMBL" id="MZGW01000002">
    <property type="protein sequence ID" value="OPJ56265.1"/>
    <property type="molecule type" value="Genomic_DNA"/>
</dbReference>
<dbReference type="RefSeq" id="WP_331721985.1">
    <property type="nucleotide sequence ID" value="NZ_MZGW01000002.1"/>
</dbReference>
<keyword evidence="2" id="KW-1185">Reference proteome</keyword>
<sequence>MSSFDYEGIISKLSNCCLTESGCGFCEKEDCLIGYSKQCLVKCLKEQEEYIENGMEYMPQGSSKIYNEDSVAQAIGFLLNQCKNCNLYHDEECLVNIIRSSLEIIALGEAQEYLGSTLMYMNDVKNVNKDIAEKIFKYFQNYKK</sequence>
<gene>
    <name evidence="1" type="ORF">CLOTH_06690</name>
</gene>
<accession>A0A1V4I9H5</accession>